<dbReference type="Gene3D" id="2.130.10.10">
    <property type="entry name" value="YVTN repeat-like/Quinoprotein amine dehydrogenase"/>
    <property type="match status" value="2"/>
</dbReference>
<reference evidence="7" key="2">
    <citation type="submission" date="2015-01" db="EMBL/GenBank/DDBJ databases">
        <title>Evolutionary Origins and Diversification of the Mycorrhizal Mutualists.</title>
        <authorList>
            <consortium name="DOE Joint Genome Institute"/>
            <consortium name="Mycorrhizal Genomics Consortium"/>
            <person name="Kohler A."/>
            <person name="Kuo A."/>
            <person name="Nagy L.G."/>
            <person name="Floudas D."/>
            <person name="Copeland A."/>
            <person name="Barry K.W."/>
            <person name="Cichocki N."/>
            <person name="Veneault-Fourrey C."/>
            <person name="LaButti K."/>
            <person name="Lindquist E.A."/>
            <person name="Lipzen A."/>
            <person name="Lundell T."/>
            <person name="Morin E."/>
            <person name="Murat C."/>
            <person name="Riley R."/>
            <person name="Ohm R."/>
            <person name="Sun H."/>
            <person name="Tunlid A."/>
            <person name="Henrissat B."/>
            <person name="Grigoriev I.V."/>
            <person name="Hibbett D.S."/>
            <person name="Martin F."/>
        </authorList>
    </citation>
    <scope>NUCLEOTIDE SEQUENCE [LARGE SCALE GENOMIC DNA]</scope>
    <source>
        <strain evidence="7">UH-Slu-Lm8-n1</strain>
    </source>
</reference>
<dbReference type="InterPro" id="IPR001680">
    <property type="entry name" value="WD40_rpt"/>
</dbReference>
<dbReference type="HOGENOM" id="CLU_031466_0_0_1"/>
<accession>A0A0D0B2L8</accession>
<evidence type="ECO:0000256" key="2">
    <source>
        <dbReference type="ARBA" id="ARBA00022574"/>
    </source>
</evidence>
<dbReference type="InterPro" id="IPR015943">
    <property type="entry name" value="WD40/YVTN_repeat-like_dom_sf"/>
</dbReference>
<dbReference type="PROSITE" id="PS00678">
    <property type="entry name" value="WD_REPEATS_1"/>
    <property type="match status" value="2"/>
</dbReference>
<evidence type="ECO:0000256" key="1">
    <source>
        <dbReference type="ARBA" id="ARBA00022517"/>
    </source>
</evidence>
<dbReference type="PROSITE" id="PS50294">
    <property type="entry name" value="WD_REPEATS_REGION"/>
    <property type="match status" value="2"/>
</dbReference>
<dbReference type="PANTHER" id="PTHR44675">
    <property type="entry name" value="PAK1 INTERACTING PROTEIN 1"/>
    <property type="match status" value="1"/>
</dbReference>
<dbReference type="STRING" id="930992.A0A0D0B2L8"/>
<dbReference type="PRINTS" id="PR00320">
    <property type="entry name" value="GPROTEINBRPT"/>
</dbReference>
<name>A0A0D0B2L8_9AGAM</name>
<keyword evidence="1" id="KW-0690">Ribosome biogenesis</keyword>
<dbReference type="Pfam" id="PF00400">
    <property type="entry name" value="WD40"/>
    <property type="match status" value="3"/>
</dbReference>
<evidence type="ECO:0000256" key="5">
    <source>
        <dbReference type="SAM" id="MobiDB-lite"/>
    </source>
</evidence>
<keyword evidence="2 4" id="KW-0853">WD repeat</keyword>
<dbReference type="FunCoup" id="A0A0D0B2L8">
    <property type="interactions" value="419"/>
</dbReference>
<evidence type="ECO:0000256" key="4">
    <source>
        <dbReference type="PROSITE-ProRule" id="PRU00221"/>
    </source>
</evidence>
<dbReference type="InterPro" id="IPR036322">
    <property type="entry name" value="WD40_repeat_dom_sf"/>
</dbReference>
<dbReference type="InterPro" id="IPR019775">
    <property type="entry name" value="WD40_repeat_CS"/>
</dbReference>
<dbReference type="PANTHER" id="PTHR44675:SF1">
    <property type="entry name" value="P21-ACTIVATED PROTEIN KINASE-INTERACTING PROTEIN 1"/>
    <property type="match status" value="1"/>
</dbReference>
<dbReference type="InterPro" id="IPR051959">
    <property type="entry name" value="PAK1-Kinase_Regulator"/>
</dbReference>
<dbReference type="OrthoDB" id="308449at2759"/>
<dbReference type="EMBL" id="KN835194">
    <property type="protein sequence ID" value="KIK44274.1"/>
    <property type="molecule type" value="Genomic_DNA"/>
</dbReference>
<evidence type="ECO:0000256" key="3">
    <source>
        <dbReference type="ARBA" id="ARBA00022737"/>
    </source>
</evidence>
<organism evidence="6 7">
    <name type="scientific">Suillus luteus UH-Slu-Lm8-n1</name>
    <dbReference type="NCBI Taxonomy" id="930992"/>
    <lineage>
        <taxon>Eukaryota</taxon>
        <taxon>Fungi</taxon>
        <taxon>Dikarya</taxon>
        <taxon>Basidiomycota</taxon>
        <taxon>Agaricomycotina</taxon>
        <taxon>Agaricomycetes</taxon>
        <taxon>Agaricomycetidae</taxon>
        <taxon>Boletales</taxon>
        <taxon>Suillineae</taxon>
        <taxon>Suillaceae</taxon>
        <taxon>Suillus</taxon>
    </lineage>
</organism>
<dbReference type="InParanoid" id="A0A0D0B2L8"/>
<feature type="repeat" description="WD" evidence="4">
    <location>
        <begin position="180"/>
        <end position="221"/>
    </location>
</feature>
<sequence length="436" mass="47522">MATVTSIKRARLASSSKEKKKVQPVAQNDHHLVSSTKGKQRAKQSTKPASDDTVLPASFKVIAGSYEKLLYGFDGSVSLDETKDGYKFELQPIFVFPAHVSCIKAVAASPNGGKWLATGSADEVIKVWDLRRKKEIGGLMHHEGSITQLQFPSRSHLLSASEDGSLCLFHARDWVVLRTLKGHKGRVNSMAVHPSNKVALSVGKDNTLRMWDLMRGKGSASTKLGKEGEVVRWSTTGSSFVVQSKNTIDVFTVDMVLRHTITHPSRIHTIRFSKRVNGSGELLLVGAEDKKLTIYDIPDDPEKMPTVIAEMTGHSNRVKAVEILPLALPRSTKANAPLSTIILCTASSDGKIHVYDLALLPADQKAGSEVLQISPVAEYDTKGTRLTCVTIADGEALEHASSVNGKRKRGDEDSEQEDEDEGWGAHEQEAEHDESG</sequence>
<keyword evidence="3" id="KW-0677">Repeat</keyword>
<dbReference type="PROSITE" id="PS50082">
    <property type="entry name" value="WD_REPEATS_2"/>
    <property type="match status" value="2"/>
</dbReference>
<dbReference type="AlphaFoldDB" id="A0A0D0B2L8"/>
<evidence type="ECO:0000313" key="6">
    <source>
        <dbReference type="EMBL" id="KIK44274.1"/>
    </source>
</evidence>
<feature type="compositionally biased region" description="Basic and acidic residues" evidence="5">
    <location>
        <begin position="423"/>
        <end position="436"/>
    </location>
</feature>
<feature type="repeat" description="WD" evidence="4">
    <location>
        <begin position="96"/>
        <end position="138"/>
    </location>
</feature>
<dbReference type="InterPro" id="IPR020472">
    <property type="entry name" value="WD40_PAC1"/>
</dbReference>
<feature type="compositionally biased region" description="Acidic residues" evidence="5">
    <location>
        <begin position="412"/>
        <end position="422"/>
    </location>
</feature>
<feature type="region of interest" description="Disordered" evidence="5">
    <location>
        <begin position="1"/>
        <end position="51"/>
    </location>
</feature>
<evidence type="ECO:0000313" key="7">
    <source>
        <dbReference type="Proteomes" id="UP000054485"/>
    </source>
</evidence>
<dbReference type="SUPFAM" id="SSF50978">
    <property type="entry name" value="WD40 repeat-like"/>
    <property type="match status" value="1"/>
</dbReference>
<dbReference type="SMART" id="SM00320">
    <property type="entry name" value="WD40"/>
    <property type="match status" value="5"/>
</dbReference>
<evidence type="ECO:0008006" key="8">
    <source>
        <dbReference type="Google" id="ProtNLM"/>
    </source>
</evidence>
<gene>
    <name evidence="6" type="ORF">CY34DRAFT_646054</name>
</gene>
<feature type="region of interest" description="Disordered" evidence="5">
    <location>
        <begin position="397"/>
        <end position="436"/>
    </location>
</feature>
<protein>
    <recommendedName>
        <fullName evidence="8">WD40 repeat-like protein</fullName>
    </recommendedName>
</protein>
<keyword evidence="7" id="KW-1185">Reference proteome</keyword>
<reference evidence="6 7" key="1">
    <citation type="submission" date="2014-04" db="EMBL/GenBank/DDBJ databases">
        <authorList>
            <consortium name="DOE Joint Genome Institute"/>
            <person name="Kuo A."/>
            <person name="Ruytinx J."/>
            <person name="Rineau F."/>
            <person name="Colpaert J."/>
            <person name="Kohler A."/>
            <person name="Nagy L.G."/>
            <person name="Floudas D."/>
            <person name="Copeland A."/>
            <person name="Barry K.W."/>
            <person name="Cichocki N."/>
            <person name="Veneault-Fourrey C."/>
            <person name="LaButti K."/>
            <person name="Lindquist E.A."/>
            <person name="Lipzen A."/>
            <person name="Lundell T."/>
            <person name="Morin E."/>
            <person name="Murat C."/>
            <person name="Sun H."/>
            <person name="Tunlid A."/>
            <person name="Henrissat B."/>
            <person name="Grigoriev I.V."/>
            <person name="Hibbett D.S."/>
            <person name="Martin F."/>
            <person name="Nordberg H.P."/>
            <person name="Cantor M.N."/>
            <person name="Hua S.X."/>
        </authorList>
    </citation>
    <scope>NUCLEOTIDE SEQUENCE [LARGE SCALE GENOMIC DNA]</scope>
    <source>
        <strain evidence="6 7">UH-Slu-Lm8-n1</strain>
    </source>
</reference>
<dbReference type="GO" id="GO:0042254">
    <property type="term" value="P:ribosome biogenesis"/>
    <property type="evidence" value="ECO:0007669"/>
    <property type="project" value="UniProtKB-KW"/>
</dbReference>
<proteinExistence type="predicted"/>
<dbReference type="Proteomes" id="UP000054485">
    <property type="component" value="Unassembled WGS sequence"/>
</dbReference>